<dbReference type="PANTHER" id="PTHR34396:SF24">
    <property type="entry name" value="BED-TYPE DOMAIN-CONTAINING PROTEIN"/>
    <property type="match status" value="1"/>
</dbReference>
<dbReference type="OrthoDB" id="1873329at2759"/>
<dbReference type="PANTHER" id="PTHR34396">
    <property type="entry name" value="OS03G0264950 PROTEIN-RELATED"/>
    <property type="match status" value="1"/>
</dbReference>
<dbReference type="EMBL" id="JAKOGI010001021">
    <property type="protein sequence ID" value="KAJ8428330.1"/>
    <property type="molecule type" value="Genomic_DNA"/>
</dbReference>
<sequence length="176" mass="20015">MATMEDDYVPIEMDSNGDEEVAEIDSMHVQKKTNTIQAGTYKPVVDGKPLKCQRKLTSNFWEHYEFLRPSKDGNLFCKCKKYGQVYPGDSKNGTGNLKRHLSICNIVHFSVFLRKISGYHDISTVGSCDVARQLMKLANNDESRIILHEDMYLMMAFLWACGSVDEAKKSGRGDYK</sequence>
<dbReference type="GO" id="GO:0006357">
    <property type="term" value="P:regulation of transcription by RNA polymerase II"/>
    <property type="evidence" value="ECO:0007669"/>
    <property type="project" value="TreeGrafter"/>
</dbReference>
<proteinExistence type="predicted"/>
<evidence type="ECO:0008006" key="3">
    <source>
        <dbReference type="Google" id="ProtNLM"/>
    </source>
</evidence>
<accession>A0A9Q1JP90</accession>
<evidence type="ECO:0000313" key="2">
    <source>
        <dbReference type="Proteomes" id="UP001153076"/>
    </source>
</evidence>
<dbReference type="SMART" id="SM00614">
    <property type="entry name" value="ZnF_BED"/>
    <property type="match status" value="1"/>
</dbReference>
<dbReference type="GO" id="GO:1990837">
    <property type="term" value="F:sequence-specific double-stranded DNA binding"/>
    <property type="evidence" value="ECO:0007669"/>
    <property type="project" value="TreeGrafter"/>
</dbReference>
<comment type="caution">
    <text evidence="1">The sequence shown here is derived from an EMBL/GenBank/DDBJ whole genome shotgun (WGS) entry which is preliminary data.</text>
</comment>
<dbReference type="AlphaFoldDB" id="A0A9Q1JP90"/>
<gene>
    <name evidence="1" type="ORF">Cgig2_002683</name>
</gene>
<protein>
    <recommendedName>
        <fullName evidence="3">BED-type domain-containing protein</fullName>
    </recommendedName>
</protein>
<evidence type="ECO:0000313" key="1">
    <source>
        <dbReference type="EMBL" id="KAJ8428330.1"/>
    </source>
</evidence>
<name>A0A9Q1JP90_9CARY</name>
<dbReference type="InterPro" id="IPR053031">
    <property type="entry name" value="Cuticle_assoc_protein"/>
</dbReference>
<dbReference type="GO" id="GO:0005634">
    <property type="term" value="C:nucleus"/>
    <property type="evidence" value="ECO:0007669"/>
    <property type="project" value="TreeGrafter"/>
</dbReference>
<keyword evidence="2" id="KW-1185">Reference proteome</keyword>
<organism evidence="1 2">
    <name type="scientific">Carnegiea gigantea</name>
    <dbReference type="NCBI Taxonomy" id="171969"/>
    <lineage>
        <taxon>Eukaryota</taxon>
        <taxon>Viridiplantae</taxon>
        <taxon>Streptophyta</taxon>
        <taxon>Embryophyta</taxon>
        <taxon>Tracheophyta</taxon>
        <taxon>Spermatophyta</taxon>
        <taxon>Magnoliopsida</taxon>
        <taxon>eudicotyledons</taxon>
        <taxon>Gunneridae</taxon>
        <taxon>Pentapetalae</taxon>
        <taxon>Caryophyllales</taxon>
        <taxon>Cactineae</taxon>
        <taxon>Cactaceae</taxon>
        <taxon>Cactoideae</taxon>
        <taxon>Echinocereeae</taxon>
        <taxon>Carnegiea</taxon>
    </lineage>
</organism>
<reference evidence="1" key="1">
    <citation type="submission" date="2022-04" db="EMBL/GenBank/DDBJ databases">
        <title>Carnegiea gigantea Genome sequencing and assembly v2.</title>
        <authorList>
            <person name="Copetti D."/>
            <person name="Sanderson M.J."/>
            <person name="Burquez A."/>
            <person name="Wojciechowski M.F."/>
        </authorList>
    </citation>
    <scope>NUCLEOTIDE SEQUENCE</scope>
    <source>
        <strain evidence="1">SGP5-SGP5p</strain>
        <tissue evidence="1">Aerial part</tissue>
    </source>
</reference>
<dbReference type="Proteomes" id="UP001153076">
    <property type="component" value="Unassembled WGS sequence"/>
</dbReference>